<dbReference type="Proteomes" id="UP001596516">
    <property type="component" value="Unassembled WGS sequence"/>
</dbReference>
<comment type="caution">
    <text evidence="2">The sequence shown here is derived from an EMBL/GenBank/DDBJ whole genome shotgun (WGS) entry which is preliminary data.</text>
</comment>
<organism evidence="2 3">
    <name type="scientific">Plastorhodobacter daqingensis</name>
    <dbReference type="NCBI Taxonomy" id="1387281"/>
    <lineage>
        <taxon>Bacteria</taxon>
        <taxon>Pseudomonadati</taxon>
        <taxon>Pseudomonadota</taxon>
        <taxon>Alphaproteobacteria</taxon>
        <taxon>Rhodobacterales</taxon>
        <taxon>Paracoccaceae</taxon>
        <taxon>Plastorhodobacter</taxon>
    </lineage>
</organism>
<evidence type="ECO:0000313" key="2">
    <source>
        <dbReference type="EMBL" id="MFC7703391.1"/>
    </source>
</evidence>
<evidence type="ECO:0000256" key="1">
    <source>
        <dbReference type="SAM" id="MobiDB-lite"/>
    </source>
</evidence>
<name>A0ABW2UIM4_9RHOB</name>
<protein>
    <submittedName>
        <fullName evidence="2">Uncharacterized protein</fullName>
    </submittedName>
</protein>
<feature type="region of interest" description="Disordered" evidence="1">
    <location>
        <begin position="59"/>
        <end position="78"/>
    </location>
</feature>
<proteinExistence type="predicted"/>
<keyword evidence="3" id="KW-1185">Reference proteome</keyword>
<sequence>MSDDYPERLLTHYLGDRWCAPLGQRLCPVALPGDGGRVGHLVLAGPEDLGRARHRLKGGMAPPTRGSEAANRPVLPPTTGAPSAPLIEVVQGIVTMRIVMPGELAGHLLPYLARGWPCLLLATPAAALSAVQLVEALHRAHQTQGRLGLLYVEPEPEPGSSG</sequence>
<evidence type="ECO:0000313" key="3">
    <source>
        <dbReference type="Proteomes" id="UP001596516"/>
    </source>
</evidence>
<dbReference type="RefSeq" id="WP_377399610.1">
    <property type="nucleotide sequence ID" value="NZ_JBHTFQ010000002.1"/>
</dbReference>
<accession>A0ABW2UIM4</accession>
<gene>
    <name evidence="2" type="ORF">ACFQXB_04185</name>
</gene>
<reference evidence="3" key="1">
    <citation type="journal article" date="2019" name="Int. J. Syst. Evol. Microbiol.">
        <title>The Global Catalogue of Microorganisms (GCM) 10K type strain sequencing project: providing services to taxonomists for standard genome sequencing and annotation.</title>
        <authorList>
            <consortium name="The Broad Institute Genomics Platform"/>
            <consortium name="The Broad Institute Genome Sequencing Center for Infectious Disease"/>
            <person name="Wu L."/>
            <person name="Ma J."/>
        </authorList>
    </citation>
    <scope>NUCLEOTIDE SEQUENCE [LARGE SCALE GENOMIC DNA]</scope>
    <source>
        <strain evidence="3">CGMCC 1.12750</strain>
    </source>
</reference>
<dbReference type="EMBL" id="JBHTFQ010000002">
    <property type="protein sequence ID" value="MFC7703391.1"/>
    <property type="molecule type" value="Genomic_DNA"/>
</dbReference>